<dbReference type="Gene3D" id="3.80.10.10">
    <property type="entry name" value="Ribonuclease Inhibitor"/>
    <property type="match status" value="1"/>
</dbReference>
<keyword evidence="3" id="KW-1185">Reference proteome</keyword>
<dbReference type="InParanoid" id="A0A061DWE5"/>
<proteinExistence type="predicted"/>
<feature type="chain" id="PRO_5001596603" description="Leucine-rich repeat-containing N-terminal plant-type domain-containing protein" evidence="1">
    <location>
        <begin position="21"/>
        <end position="152"/>
    </location>
</feature>
<reference evidence="2 3" key="1">
    <citation type="journal article" date="2013" name="Genome Biol.">
        <title>The genome sequence of the most widely cultivated cacao type and its use to identify candidate genes regulating pod color.</title>
        <authorList>
            <person name="Motamayor J.C."/>
            <person name="Mockaitis K."/>
            <person name="Schmutz J."/>
            <person name="Haiminen N."/>
            <person name="Iii D.L."/>
            <person name="Cornejo O."/>
            <person name="Findley S.D."/>
            <person name="Zheng P."/>
            <person name="Utro F."/>
            <person name="Royaert S."/>
            <person name="Saski C."/>
            <person name="Jenkins J."/>
            <person name="Podicheti R."/>
            <person name="Zhao M."/>
            <person name="Scheffler B.E."/>
            <person name="Stack J.C."/>
            <person name="Feltus F.A."/>
            <person name="Mustiga G.M."/>
            <person name="Amores F."/>
            <person name="Phillips W."/>
            <person name="Marelli J.P."/>
            <person name="May G.D."/>
            <person name="Shapiro H."/>
            <person name="Ma J."/>
            <person name="Bustamante C.D."/>
            <person name="Schnell R.J."/>
            <person name="Main D."/>
            <person name="Gilbert D."/>
            <person name="Parida L."/>
            <person name="Kuhn D.N."/>
        </authorList>
    </citation>
    <scope>NUCLEOTIDE SEQUENCE [LARGE SCALE GENOMIC DNA]</scope>
    <source>
        <strain evidence="3">cv. Matina 1-6</strain>
    </source>
</reference>
<dbReference type="eggNOG" id="ENOG502QVKB">
    <property type="taxonomic scope" value="Eukaryota"/>
</dbReference>
<sequence length="152" mass="17015">MVMLWSTTVLSSYVASQVAATTSATTMSLEREAKALLESGWWSNYSNDTLQRCNWTGISCNDAGSVTKIYPPSGVIKVGDKFKNMDFSCFLNLVFLSLGGHELNGTMEDFMFNIGNLSTLRHLDLSNNSLYGRLSTRLGTDLRDRFLRLFIF</sequence>
<gene>
    <name evidence="2" type="ORF">TCM_005646</name>
</gene>
<dbReference type="InterPro" id="IPR032675">
    <property type="entry name" value="LRR_dom_sf"/>
</dbReference>
<evidence type="ECO:0000313" key="2">
    <source>
        <dbReference type="EMBL" id="EOX96396.1"/>
    </source>
</evidence>
<dbReference type="Gramene" id="EOX96396">
    <property type="protein sequence ID" value="EOX96396"/>
    <property type="gene ID" value="TCM_005646"/>
</dbReference>
<evidence type="ECO:0008006" key="4">
    <source>
        <dbReference type="Google" id="ProtNLM"/>
    </source>
</evidence>
<dbReference type="STRING" id="3641.A0A061DWE5"/>
<evidence type="ECO:0000256" key="1">
    <source>
        <dbReference type="SAM" id="SignalP"/>
    </source>
</evidence>
<dbReference type="Proteomes" id="UP000026915">
    <property type="component" value="Chromosome 1"/>
</dbReference>
<evidence type="ECO:0000313" key="3">
    <source>
        <dbReference type="Proteomes" id="UP000026915"/>
    </source>
</evidence>
<keyword evidence="1" id="KW-0732">Signal</keyword>
<dbReference type="OMA" id="YEEVAWG"/>
<name>A0A061DWE5_THECC</name>
<dbReference type="SUPFAM" id="SSF52058">
    <property type="entry name" value="L domain-like"/>
    <property type="match status" value="1"/>
</dbReference>
<protein>
    <recommendedName>
        <fullName evidence="4">Leucine-rich repeat-containing N-terminal plant-type domain-containing protein</fullName>
    </recommendedName>
</protein>
<dbReference type="HOGENOM" id="CLU_1725598_0_0_1"/>
<accession>A0A061DWE5</accession>
<dbReference type="AlphaFoldDB" id="A0A061DWE5"/>
<feature type="signal peptide" evidence="1">
    <location>
        <begin position="1"/>
        <end position="20"/>
    </location>
</feature>
<dbReference type="EMBL" id="CM001879">
    <property type="protein sequence ID" value="EOX96396.1"/>
    <property type="molecule type" value="Genomic_DNA"/>
</dbReference>
<organism evidence="2 3">
    <name type="scientific">Theobroma cacao</name>
    <name type="common">Cacao</name>
    <name type="synonym">Cocoa</name>
    <dbReference type="NCBI Taxonomy" id="3641"/>
    <lineage>
        <taxon>Eukaryota</taxon>
        <taxon>Viridiplantae</taxon>
        <taxon>Streptophyta</taxon>
        <taxon>Embryophyta</taxon>
        <taxon>Tracheophyta</taxon>
        <taxon>Spermatophyta</taxon>
        <taxon>Magnoliopsida</taxon>
        <taxon>eudicotyledons</taxon>
        <taxon>Gunneridae</taxon>
        <taxon>Pentapetalae</taxon>
        <taxon>rosids</taxon>
        <taxon>malvids</taxon>
        <taxon>Malvales</taxon>
        <taxon>Malvaceae</taxon>
        <taxon>Byttnerioideae</taxon>
        <taxon>Theobroma</taxon>
    </lineage>
</organism>